<evidence type="ECO:0000256" key="7">
    <source>
        <dbReference type="ARBA" id="ARBA00022729"/>
    </source>
</evidence>
<dbReference type="InterPro" id="IPR012907">
    <property type="entry name" value="Peptidase_S11_C"/>
</dbReference>
<dbReference type="GO" id="GO:0006508">
    <property type="term" value="P:proteolysis"/>
    <property type="evidence" value="ECO:0007669"/>
    <property type="project" value="UniProtKB-KW"/>
</dbReference>
<evidence type="ECO:0000256" key="1">
    <source>
        <dbReference type="ARBA" id="ARBA00003217"/>
    </source>
</evidence>
<dbReference type="Gene3D" id="3.40.710.10">
    <property type="entry name" value="DD-peptidase/beta-lactamase superfamily"/>
    <property type="match status" value="1"/>
</dbReference>
<dbReference type="PANTHER" id="PTHR21581:SF6">
    <property type="entry name" value="TRAFFICKING PROTEIN PARTICLE COMPLEX SUBUNIT 12"/>
    <property type="match status" value="1"/>
</dbReference>
<dbReference type="RefSeq" id="WP_266337529.1">
    <property type="nucleotide sequence ID" value="NZ_JAPKNK010000002.1"/>
</dbReference>
<evidence type="ECO:0000256" key="12">
    <source>
        <dbReference type="ARBA" id="ARBA00034000"/>
    </source>
</evidence>
<evidence type="ECO:0000256" key="9">
    <source>
        <dbReference type="ARBA" id="ARBA00022960"/>
    </source>
</evidence>
<keyword evidence="11" id="KW-0961">Cell wall biogenesis/degradation</keyword>
<keyword evidence="6" id="KW-0645">Protease</keyword>
<keyword evidence="7" id="KW-0732">Signal</keyword>
<dbReference type="Pfam" id="PF00768">
    <property type="entry name" value="Peptidase_S11"/>
    <property type="match status" value="1"/>
</dbReference>
<dbReference type="Gene3D" id="2.60.410.10">
    <property type="entry name" value="D-Ala-D-Ala carboxypeptidase, C-terminal domain"/>
    <property type="match status" value="1"/>
</dbReference>
<accession>A0A9X3E0Y9</accession>
<evidence type="ECO:0000256" key="3">
    <source>
        <dbReference type="ARBA" id="ARBA00007164"/>
    </source>
</evidence>
<dbReference type="PRINTS" id="PR00725">
    <property type="entry name" value="DADACBPTASE1"/>
</dbReference>
<dbReference type="InterPro" id="IPR012338">
    <property type="entry name" value="Beta-lactam/transpept-like"/>
</dbReference>
<reference evidence="15" key="1">
    <citation type="submission" date="2022-11" db="EMBL/GenBank/DDBJ databases">
        <title>Biodiversity and phylogenetic relationships of bacteria.</title>
        <authorList>
            <person name="Machado R.A.R."/>
            <person name="Bhat A."/>
            <person name="Loulou A."/>
            <person name="Kallel S."/>
        </authorList>
    </citation>
    <scope>NUCLEOTIDE SEQUENCE</scope>
    <source>
        <strain evidence="15">K-TC2</strain>
    </source>
</reference>
<evidence type="ECO:0000256" key="5">
    <source>
        <dbReference type="ARBA" id="ARBA00022645"/>
    </source>
</evidence>
<keyword evidence="9" id="KW-0133">Cell shape</keyword>
<evidence type="ECO:0000256" key="11">
    <source>
        <dbReference type="ARBA" id="ARBA00023316"/>
    </source>
</evidence>
<keyword evidence="5 15" id="KW-0121">Carboxypeptidase</keyword>
<feature type="domain" description="Peptidase S11 D-Ala-D-Ala carboxypeptidase A C-terminal" evidence="14">
    <location>
        <begin position="282"/>
        <end position="372"/>
    </location>
</feature>
<comment type="caution">
    <text evidence="15">The sequence shown here is derived from an EMBL/GenBank/DDBJ whole genome shotgun (WGS) entry which is preliminary data.</text>
</comment>
<protein>
    <recommendedName>
        <fullName evidence="4">serine-type D-Ala-D-Ala carboxypeptidase</fullName>
        <ecNumber evidence="4">3.4.16.4</ecNumber>
    </recommendedName>
</protein>
<comment type="similarity">
    <text evidence="3 13">Belongs to the peptidase S11 family.</text>
</comment>
<dbReference type="GO" id="GO:0009252">
    <property type="term" value="P:peptidoglycan biosynthetic process"/>
    <property type="evidence" value="ECO:0007669"/>
    <property type="project" value="UniProtKB-KW"/>
</dbReference>
<dbReference type="AlphaFoldDB" id="A0A9X3E0Y9"/>
<evidence type="ECO:0000256" key="6">
    <source>
        <dbReference type="ARBA" id="ARBA00022670"/>
    </source>
</evidence>
<evidence type="ECO:0000256" key="10">
    <source>
        <dbReference type="ARBA" id="ARBA00022984"/>
    </source>
</evidence>
<evidence type="ECO:0000256" key="4">
    <source>
        <dbReference type="ARBA" id="ARBA00012448"/>
    </source>
</evidence>
<sequence>MSLHRPSLRFLLVPAILMALVAVLLPRTAFAAPYEGKATSALLVDVDSGTILYSKEPDAPFQPAAMAKMMTMAVVFDAIHAGKIHLEDSFPVSEYAWRTGGAPSASATMFAKLNSSIAVSDLLRGAIVQAGNDACIILAEGIAGSEGSFVDMMNRKAKEIGLTGSQFTNVSGLPDPEQKVTARDLYKIADYLIRTYPGLYKIYSEPDFTWNKIYQRNRNPLLAAGLGADGLSTGFTKESGYGLTASAVRDGHRMIVVVSGLASDKERAEEARKLLDWGNTAFERLRFFDRGEAVGDARVYGGATGSVGLATREPLDILLMRGNRDRIRARIVYTGPLLAPVQQGTEVGVVRVWVGDAQILEKPLYTTAAVAKGSMDQRALDAVQQLLIGWLPQWKL</sequence>
<evidence type="ECO:0000256" key="8">
    <source>
        <dbReference type="ARBA" id="ARBA00022801"/>
    </source>
</evidence>
<dbReference type="InterPro" id="IPR037167">
    <property type="entry name" value="Peptidase_S11_C_sf"/>
</dbReference>
<organism evidence="15 16">
    <name type="scientific">Kaistia nematophila</name>
    <dbReference type="NCBI Taxonomy" id="2994654"/>
    <lineage>
        <taxon>Bacteria</taxon>
        <taxon>Pseudomonadati</taxon>
        <taxon>Pseudomonadota</taxon>
        <taxon>Alphaproteobacteria</taxon>
        <taxon>Hyphomicrobiales</taxon>
        <taxon>Kaistiaceae</taxon>
        <taxon>Kaistia</taxon>
    </lineage>
</organism>
<name>A0A9X3E0Y9_9HYPH</name>
<dbReference type="SUPFAM" id="SSF56601">
    <property type="entry name" value="beta-lactamase/transpeptidase-like"/>
    <property type="match status" value="1"/>
</dbReference>
<comment type="pathway">
    <text evidence="2">Cell wall biogenesis; peptidoglycan biosynthesis.</text>
</comment>
<dbReference type="InterPro" id="IPR015956">
    <property type="entry name" value="Peniciliin-bd_prot_C_sf"/>
</dbReference>
<dbReference type="SMART" id="SM00936">
    <property type="entry name" value="PBP5_C"/>
    <property type="match status" value="1"/>
</dbReference>
<dbReference type="GO" id="GO:0071555">
    <property type="term" value="P:cell wall organization"/>
    <property type="evidence" value="ECO:0007669"/>
    <property type="project" value="UniProtKB-KW"/>
</dbReference>
<dbReference type="EC" id="3.4.16.4" evidence="4"/>
<evidence type="ECO:0000259" key="14">
    <source>
        <dbReference type="SMART" id="SM00936"/>
    </source>
</evidence>
<dbReference type="GO" id="GO:0009002">
    <property type="term" value="F:serine-type D-Ala-D-Ala carboxypeptidase activity"/>
    <property type="evidence" value="ECO:0007669"/>
    <property type="project" value="UniProtKB-EC"/>
</dbReference>
<comment type="function">
    <text evidence="1">Removes C-terminal D-alanyl residues from sugar-peptide cell wall precursors.</text>
</comment>
<keyword evidence="16" id="KW-1185">Reference proteome</keyword>
<gene>
    <name evidence="15" type="ORF">OSH07_05060</name>
</gene>
<keyword evidence="10" id="KW-0573">Peptidoglycan synthesis</keyword>
<proteinExistence type="inferred from homology"/>
<dbReference type="InterPro" id="IPR018044">
    <property type="entry name" value="Peptidase_S11"/>
</dbReference>
<dbReference type="PANTHER" id="PTHR21581">
    <property type="entry name" value="D-ALANYL-D-ALANINE CARBOXYPEPTIDASE"/>
    <property type="match status" value="1"/>
</dbReference>
<dbReference type="Pfam" id="PF07943">
    <property type="entry name" value="PBP5_C"/>
    <property type="match status" value="1"/>
</dbReference>
<evidence type="ECO:0000313" key="16">
    <source>
        <dbReference type="Proteomes" id="UP001144805"/>
    </source>
</evidence>
<evidence type="ECO:0000313" key="15">
    <source>
        <dbReference type="EMBL" id="MCX5568552.1"/>
    </source>
</evidence>
<dbReference type="GO" id="GO:0008360">
    <property type="term" value="P:regulation of cell shape"/>
    <property type="evidence" value="ECO:0007669"/>
    <property type="project" value="UniProtKB-KW"/>
</dbReference>
<evidence type="ECO:0000256" key="2">
    <source>
        <dbReference type="ARBA" id="ARBA00004752"/>
    </source>
</evidence>
<comment type="catalytic activity">
    <reaction evidence="12">
        <text>Preferential cleavage: (Ac)2-L-Lys-D-Ala-|-D-Ala. Also transpeptidation of peptidyl-alanyl moieties that are N-acyl substituents of D-alanine.</text>
        <dbReference type="EC" id="3.4.16.4"/>
    </reaction>
</comment>
<dbReference type="SUPFAM" id="SSF69189">
    <property type="entry name" value="Penicillin-binding protein associated domain"/>
    <property type="match status" value="1"/>
</dbReference>
<dbReference type="InterPro" id="IPR001967">
    <property type="entry name" value="Peptidase_S11_N"/>
</dbReference>
<dbReference type="Proteomes" id="UP001144805">
    <property type="component" value="Unassembled WGS sequence"/>
</dbReference>
<keyword evidence="8" id="KW-0378">Hydrolase</keyword>
<evidence type="ECO:0000256" key="13">
    <source>
        <dbReference type="RuleBase" id="RU004016"/>
    </source>
</evidence>
<dbReference type="EMBL" id="JAPKNK010000002">
    <property type="protein sequence ID" value="MCX5568552.1"/>
    <property type="molecule type" value="Genomic_DNA"/>
</dbReference>